<proteinExistence type="inferred from homology"/>
<evidence type="ECO:0000256" key="4">
    <source>
        <dbReference type="ARBA" id="ARBA00022676"/>
    </source>
</evidence>
<dbReference type="EC" id="2.4.1.17" evidence="3"/>
<evidence type="ECO:0000256" key="1">
    <source>
        <dbReference type="ARBA" id="ARBA00004167"/>
    </source>
</evidence>
<sequence>MPDITFIWKYETPEDGHGKGIENLVLSEWVPQTDLLSDERLSLFITHGGMGSTIEVAFNNVPALGIPVFGDQLRNVKLLERLEIGLAVDKNILGNPKELREKILEVLNNEKYKNNSIKTASMLQNRPISSEELVVKHIEFACKFGKLPMLDLASKDMGVIEYYNLDIYIPLIIILLVLSKSILISIGALLCFISIMFALKNIIFLLFLTSINGYKILIYNPKLGHSHVNFMSQMTRMLVNAGHDVFVVSSNADEKLKDPFYIPGKIYYIKPAEMLLEVTRNETFLKNVWKSSKNIIGQIATLNMFKEAARAQGLVTVNDKELEKLVLSYKFDVAIAEGMNYYMFGLFKAWNIKTTIAATSSVMFDNWYPMFGIPFPTSYVPSIMHGSNDKMTYFERFSNIITHFFLCQFPIFDSEYVSLQDIFDERYGKGFYSAKTILTDSSFVLINSNPFFDIPTPKSPKMIEVSGIGKPKPKLLDKEFDEILNRRSKTILISFGSVAKSTYMDQEMKDGILETIKSLPDITFIWKYETPEDGHGKGIDNLVLSKWIPQNDLLSDKRLSLFITHGGMGSTTEIAFNNVPALAVPIFGDQMRNAKLLERLEIGLAVEADILKDSKKLREKILEVINNKKYKINSIKTAEILQNRPIPSEELLVKHVEFACRFGQLPMLDLASKDMGTIEYYNLDIIIPFFAILIVIIYGLVKLTCKLFSKIFFKKVKND</sequence>
<evidence type="ECO:0000256" key="3">
    <source>
        <dbReference type="ARBA" id="ARBA00012544"/>
    </source>
</evidence>
<keyword evidence="6 11" id="KW-0812">Transmembrane</keyword>
<keyword evidence="5" id="KW-0808">Transferase</keyword>
<comment type="catalytic activity">
    <reaction evidence="10">
        <text>glucuronate acceptor + UDP-alpha-D-glucuronate = acceptor beta-D-glucuronoside + UDP + H(+)</text>
        <dbReference type="Rhea" id="RHEA:21032"/>
        <dbReference type="ChEBI" id="CHEBI:15378"/>
        <dbReference type="ChEBI" id="CHEBI:58052"/>
        <dbReference type="ChEBI" id="CHEBI:58223"/>
        <dbReference type="ChEBI" id="CHEBI:132367"/>
        <dbReference type="ChEBI" id="CHEBI:132368"/>
        <dbReference type="EC" id="2.4.1.17"/>
    </reaction>
</comment>
<dbReference type="GO" id="GO:0016020">
    <property type="term" value="C:membrane"/>
    <property type="evidence" value="ECO:0007669"/>
    <property type="project" value="UniProtKB-SubCell"/>
</dbReference>
<dbReference type="PANTHER" id="PTHR48043">
    <property type="entry name" value="EG:EG0003.4 PROTEIN-RELATED"/>
    <property type="match status" value="1"/>
</dbReference>
<dbReference type="AlphaFoldDB" id="A0A0N5A0N2"/>
<feature type="transmembrane region" description="Helical" evidence="11">
    <location>
        <begin position="167"/>
        <end position="195"/>
    </location>
</feature>
<evidence type="ECO:0000256" key="9">
    <source>
        <dbReference type="ARBA" id="ARBA00023136"/>
    </source>
</evidence>
<evidence type="ECO:0000256" key="11">
    <source>
        <dbReference type="SAM" id="Phobius"/>
    </source>
</evidence>
<keyword evidence="8 11" id="KW-1133">Transmembrane helix</keyword>
<dbReference type="InterPro" id="IPR050271">
    <property type="entry name" value="UDP-glycosyltransferase"/>
</dbReference>
<keyword evidence="4" id="KW-0328">Glycosyltransferase</keyword>
<keyword evidence="7" id="KW-0732">Signal</keyword>
<evidence type="ECO:0000313" key="12">
    <source>
        <dbReference type="Proteomes" id="UP000038045"/>
    </source>
</evidence>
<comment type="subcellular location">
    <subcellularLocation>
        <location evidence="1">Membrane</location>
        <topology evidence="1">Single-pass membrane protein</topology>
    </subcellularLocation>
</comment>
<keyword evidence="9 11" id="KW-0472">Membrane</keyword>
<evidence type="ECO:0000256" key="7">
    <source>
        <dbReference type="ARBA" id="ARBA00022729"/>
    </source>
</evidence>
<dbReference type="WBParaSite" id="PTRK_0001498900.1">
    <property type="protein sequence ID" value="PTRK_0001498900.1"/>
    <property type="gene ID" value="PTRK_0001498900"/>
</dbReference>
<evidence type="ECO:0000256" key="2">
    <source>
        <dbReference type="ARBA" id="ARBA00009995"/>
    </source>
</evidence>
<evidence type="ECO:0000256" key="8">
    <source>
        <dbReference type="ARBA" id="ARBA00022989"/>
    </source>
</evidence>
<dbReference type="Gene3D" id="3.40.50.2000">
    <property type="entry name" value="Glycogen Phosphorylase B"/>
    <property type="match status" value="2"/>
</dbReference>
<evidence type="ECO:0000313" key="13">
    <source>
        <dbReference type="WBParaSite" id="PTRK_0001498900.1"/>
    </source>
</evidence>
<reference evidence="13" key="1">
    <citation type="submission" date="2017-02" db="UniProtKB">
        <authorList>
            <consortium name="WormBaseParasite"/>
        </authorList>
    </citation>
    <scope>IDENTIFICATION</scope>
</reference>
<organism evidence="12 13">
    <name type="scientific">Parastrongyloides trichosuri</name>
    <name type="common">Possum-specific nematode worm</name>
    <dbReference type="NCBI Taxonomy" id="131310"/>
    <lineage>
        <taxon>Eukaryota</taxon>
        <taxon>Metazoa</taxon>
        <taxon>Ecdysozoa</taxon>
        <taxon>Nematoda</taxon>
        <taxon>Chromadorea</taxon>
        <taxon>Rhabditida</taxon>
        <taxon>Tylenchina</taxon>
        <taxon>Panagrolaimomorpha</taxon>
        <taxon>Strongyloidoidea</taxon>
        <taxon>Strongyloididae</taxon>
        <taxon>Parastrongyloides</taxon>
    </lineage>
</organism>
<evidence type="ECO:0000256" key="5">
    <source>
        <dbReference type="ARBA" id="ARBA00022679"/>
    </source>
</evidence>
<keyword evidence="12" id="KW-1185">Reference proteome</keyword>
<dbReference type="CDD" id="cd03784">
    <property type="entry name" value="GT1_Gtf-like"/>
    <property type="match status" value="2"/>
</dbReference>
<comment type="similarity">
    <text evidence="2">Belongs to the UDP-glycosyltransferase family.</text>
</comment>
<dbReference type="InterPro" id="IPR002213">
    <property type="entry name" value="UDP_glucos_trans"/>
</dbReference>
<name>A0A0N5A0N2_PARTI</name>
<protein>
    <recommendedName>
        <fullName evidence="3">glucuronosyltransferase</fullName>
        <ecNumber evidence="3">2.4.1.17</ecNumber>
    </recommendedName>
</protein>
<dbReference type="SUPFAM" id="SSF53756">
    <property type="entry name" value="UDP-Glycosyltransferase/glycogen phosphorylase"/>
    <property type="match status" value="2"/>
</dbReference>
<dbReference type="Pfam" id="PF00201">
    <property type="entry name" value="UDPGT"/>
    <property type="match status" value="2"/>
</dbReference>
<accession>A0A0N5A0N2</accession>
<evidence type="ECO:0000256" key="10">
    <source>
        <dbReference type="ARBA" id="ARBA00047475"/>
    </source>
</evidence>
<dbReference type="FunFam" id="3.40.50.2000:FF:000038">
    <property type="entry name" value="UDP-GlucuronosylTransferase"/>
    <property type="match status" value="2"/>
</dbReference>
<evidence type="ECO:0000256" key="6">
    <source>
        <dbReference type="ARBA" id="ARBA00022692"/>
    </source>
</evidence>
<feature type="transmembrane region" description="Helical" evidence="11">
    <location>
        <begin position="680"/>
        <end position="701"/>
    </location>
</feature>
<dbReference type="GO" id="GO:0015020">
    <property type="term" value="F:glucuronosyltransferase activity"/>
    <property type="evidence" value="ECO:0007669"/>
    <property type="project" value="UniProtKB-EC"/>
</dbReference>
<dbReference type="Proteomes" id="UP000038045">
    <property type="component" value="Unplaced"/>
</dbReference>
<dbReference type="PANTHER" id="PTHR48043:SF23">
    <property type="entry name" value="UDP-GLUCURONOSYLTRANSFERASE"/>
    <property type="match status" value="1"/>
</dbReference>